<proteinExistence type="predicted"/>
<dbReference type="Gene3D" id="2.60.120.200">
    <property type="match status" value="1"/>
</dbReference>
<dbReference type="EMBL" id="JBEXRX010000118">
    <property type="protein sequence ID" value="MEU0155629.1"/>
    <property type="molecule type" value="Genomic_DNA"/>
</dbReference>
<dbReference type="RefSeq" id="WP_355667205.1">
    <property type="nucleotide sequence ID" value="NZ_JBEXRX010000118.1"/>
</dbReference>
<keyword evidence="2" id="KW-0732">Signal</keyword>
<evidence type="ECO:0000313" key="4">
    <source>
        <dbReference type="Proteomes" id="UP001550348"/>
    </source>
</evidence>
<feature type="signal peptide" evidence="2">
    <location>
        <begin position="1"/>
        <end position="33"/>
    </location>
</feature>
<evidence type="ECO:0000256" key="2">
    <source>
        <dbReference type="SAM" id="SignalP"/>
    </source>
</evidence>
<feature type="chain" id="PRO_5046868847" description="LamG domain-containing protein" evidence="2">
    <location>
        <begin position="34"/>
        <end position="204"/>
    </location>
</feature>
<protein>
    <recommendedName>
        <fullName evidence="5">LamG domain-containing protein</fullName>
    </recommendedName>
</protein>
<evidence type="ECO:0000313" key="3">
    <source>
        <dbReference type="EMBL" id="MEU0155629.1"/>
    </source>
</evidence>
<gene>
    <name evidence="3" type="ORF">ABZ071_27760</name>
</gene>
<keyword evidence="4" id="KW-1185">Reference proteome</keyword>
<name>A0ABV2VS58_9ACTN</name>
<dbReference type="SUPFAM" id="SSF49899">
    <property type="entry name" value="Concanavalin A-like lectins/glucanases"/>
    <property type="match status" value="1"/>
</dbReference>
<feature type="region of interest" description="Disordered" evidence="1">
    <location>
        <begin position="59"/>
        <end position="81"/>
    </location>
</feature>
<comment type="caution">
    <text evidence="3">The sequence shown here is derived from an EMBL/GenBank/DDBJ whole genome shotgun (WGS) entry which is preliminary data.</text>
</comment>
<evidence type="ECO:0000256" key="1">
    <source>
        <dbReference type="SAM" id="MobiDB-lite"/>
    </source>
</evidence>
<dbReference type="Proteomes" id="UP001550348">
    <property type="component" value="Unassembled WGS sequence"/>
</dbReference>
<reference evidence="3 4" key="1">
    <citation type="submission" date="2024-06" db="EMBL/GenBank/DDBJ databases">
        <title>The Natural Products Discovery Center: Release of the First 8490 Sequenced Strains for Exploring Actinobacteria Biosynthetic Diversity.</title>
        <authorList>
            <person name="Kalkreuter E."/>
            <person name="Kautsar S.A."/>
            <person name="Yang D."/>
            <person name="Bader C.D."/>
            <person name="Teijaro C.N."/>
            <person name="Fluegel L."/>
            <person name="Davis C.M."/>
            <person name="Simpson J.R."/>
            <person name="Lauterbach L."/>
            <person name="Steele A.D."/>
            <person name="Gui C."/>
            <person name="Meng S."/>
            <person name="Li G."/>
            <person name="Viehrig K."/>
            <person name="Ye F."/>
            <person name="Su P."/>
            <person name="Kiefer A.F."/>
            <person name="Nichols A."/>
            <person name="Cepeda A.J."/>
            <person name="Yan W."/>
            <person name="Fan B."/>
            <person name="Jiang Y."/>
            <person name="Adhikari A."/>
            <person name="Zheng C.-J."/>
            <person name="Schuster L."/>
            <person name="Cowan T.M."/>
            <person name="Smanski M.J."/>
            <person name="Chevrette M.G."/>
            <person name="De Carvalho L.P.S."/>
            <person name="Shen B."/>
        </authorList>
    </citation>
    <scope>NUCLEOTIDE SEQUENCE [LARGE SCALE GENOMIC DNA]</scope>
    <source>
        <strain evidence="3 4">NPDC006286</strain>
    </source>
</reference>
<accession>A0ABV2VS58</accession>
<evidence type="ECO:0008006" key="5">
    <source>
        <dbReference type="Google" id="ProtNLM"/>
    </source>
</evidence>
<organism evidence="3 4">
    <name type="scientific">Micromonospora fulviviridis</name>
    <dbReference type="NCBI Taxonomy" id="47860"/>
    <lineage>
        <taxon>Bacteria</taxon>
        <taxon>Bacillati</taxon>
        <taxon>Actinomycetota</taxon>
        <taxon>Actinomycetes</taxon>
        <taxon>Micromonosporales</taxon>
        <taxon>Micromonosporaceae</taxon>
        <taxon>Micromonospora</taxon>
    </lineage>
</organism>
<dbReference type="InterPro" id="IPR013320">
    <property type="entry name" value="ConA-like_dom_sf"/>
</dbReference>
<sequence length="204" mass="21016">MPQSSSARYPARHRNFRLLAGLSALVTSLAGLAALASPSEAATIDDGLVLHYDLTQTSGTTVSDSSGHGRDGTLSGDTTWQGPDGLRLGGANGHVRLPNDVLRGLSDVTVSVQVNMATDQATPYFIWGLGNTGSGGVGNGYLFTTGNAFRASIASGNWSTEQTVTTGRNLARGSWRTITYTLGGGTAVVGDACGEDGVRAWTVP</sequence>